<comment type="caution">
    <text evidence="2">The sequence shown here is derived from an EMBL/GenBank/DDBJ whole genome shotgun (WGS) entry which is preliminary data.</text>
</comment>
<dbReference type="Proteomes" id="UP001157114">
    <property type="component" value="Unassembled WGS sequence"/>
</dbReference>
<gene>
    <name evidence="2" type="ORF">MU1_36970</name>
</gene>
<evidence type="ECO:0000313" key="3">
    <source>
        <dbReference type="Proteomes" id="UP001157114"/>
    </source>
</evidence>
<keyword evidence="3" id="KW-1185">Reference proteome</keyword>
<feature type="domain" description="DNA mimic protein DMP19 C-terminal" evidence="1">
    <location>
        <begin position="49"/>
        <end position="175"/>
    </location>
</feature>
<dbReference type="EMBL" id="BSSQ01000014">
    <property type="protein sequence ID" value="GLX69352.1"/>
    <property type="molecule type" value="Genomic_DNA"/>
</dbReference>
<dbReference type="Gene3D" id="1.20.1420.60">
    <property type="match status" value="1"/>
</dbReference>
<dbReference type="InterPro" id="IPR025402">
    <property type="entry name" value="DMP19_C"/>
</dbReference>
<sequence>MEDIKELVRSLLSELDLNTLTSVAIIEHIASNMYERDYTKLREKEVFIQLPIVLQDILLILDFDIELQMNGIIGFIENSTGNYFEETIQTLFRIGATDDFEIINNIKRLLISNGITPIRLRENVNESSLYQVTYSSDIHGDDLAEVLNEISSQADYLYLYRDNDNIFDNLFHYLDVNKVGLIRYLGQ</sequence>
<evidence type="ECO:0000313" key="2">
    <source>
        <dbReference type="EMBL" id="GLX69352.1"/>
    </source>
</evidence>
<evidence type="ECO:0000259" key="1">
    <source>
        <dbReference type="Pfam" id="PF14300"/>
    </source>
</evidence>
<reference evidence="2 3" key="1">
    <citation type="submission" date="2023-03" db="EMBL/GenBank/DDBJ databases">
        <title>Draft genome sequence of the bacteria which degrade cell wall of Tricholomamatutake.</title>
        <authorList>
            <person name="Konishi Y."/>
            <person name="Fukuta Y."/>
            <person name="Shirasaka N."/>
        </authorList>
    </citation>
    <scope>NUCLEOTIDE SEQUENCE [LARGE SCALE GENOMIC DNA]</scope>
    <source>
        <strain evidence="3">mu1</strain>
    </source>
</reference>
<name>A0ABQ6GJY7_9BACL</name>
<protein>
    <recommendedName>
        <fullName evidence="1">DNA mimic protein DMP19 C-terminal domain-containing protein</fullName>
    </recommendedName>
</protein>
<dbReference type="RefSeq" id="WP_284240116.1">
    <property type="nucleotide sequence ID" value="NZ_BSSQ01000014.1"/>
</dbReference>
<proteinExistence type="predicted"/>
<organism evidence="2 3">
    <name type="scientific">Paenibacillus glycanilyticus</name>
    <dbReference type="NCBI Taxonomy" id="126569"/>
    <lineage>
        <taxon>Bacteria</taxon>
        <taxon>Bacillati</taxon>
        <taxon>Bacillota</taxon>
        <taxon>Bacilli</taxon>
        <taxon>Bacillales</taxon>
        <taxon>Paenibacillaceae</taxon>
        <taxon>Paenibacillus</taxon>
    </lineage>
</organism>
<accession>A0ABQ6GJY7</accession>
<dbReference type="Pfam" id="PF14300">
    <property type="entry name" value="DMP19"/>
    <property type="match status" value="1"/>
</dbReference>